<dbReference type="Proteomes" id="UP000264179">
    <property type="component" value="Unassembled WGS sequence"/>
</dbReference>
<proteinExistence type="predicted"/>
<dbReference type="GO" id="GO:0003697">
    <property type="term" value="F:single-stranded DNA binding"/>
    <property type="evidence" value="ECO:0007669"/>
    <property type="project" value="InterPro"/>
</dbReference>
<dbReference type="AlphaFoldDB" id="A0A3D5N380"/>
<protein>
    <recommendedName>
        <fullName evidence="8">Toprim domain-containing protein</fullName>
    </recommendedName>
</protein>
<organism evidence="6 7">
    <name type="scientific">Thalassospira lucentensis</name>
    <dbReference type="NCBI Taxonomy" id="168935"/>
    <lineage>
        <taxon>Bacteria</taxon>
        <taxon>Pseudomonadati</taxon>
        <taxon>Pseudomonadota</taxon>
        <taxon>Alphaproteobacteria</taxon>
        <taxon>Rhodospirillales</taxon>
        <taxon>Thalassospiraceae</taxon>
        <taxon>Thalassospira</taxon>
    </lineage>
</organism>
<comment type="caution">
    <text evidence="6">The sequence shown here is derived from an EMBL/GenBank/DDBJ whole genome shotgun (WGS) entry which is preliminary data.</text>
</comment>
<feature type="domain" description="N-terminal" evidence="2">
    <location>
        <begin position="41"/>
        <end position="160"/>
    </location>
</feature>
<dbReference type="InterPro" id="IPR013610">
    <property type="entry name" value="ArdC_N"/>
</dbReference>
<dbReference type="Pfam" id="PF13362">
    <property type="entry name" value="Toprim_3"/>
    <property type="match status" value="1"/>
</dbReference>
<feature type="domain" description="DUF5710" evidence="5">
    <location>
        <begin position="711"/>
        <end position="753"/>
    </location>
</feature>
<feature type="region of interest" description="Disordered" evidence="1">
    <location>
        <begin position="681"/>
        <end position="701"/>
    </location>
</feature>
<dbReference type="InterPro" id="IPR043764">
    <property type="entry name" value="DUF5710"/>
</dbReference>
<dbReference type="InterPro" id="IPR034154">
    <property type="entry name" value="TOPRIM_DnaG/twinkle"/>
</dbReference>
<dbReference type="InterPro" id="IPR006171">
    <property type="entry name" value="TOPRIM_dom"/>
</dbReference>
<dbReference type="EMBL" id="DPOP01000014">
    <property type="protein sequence ID" value="HCW65845.1"/>
    <property type="molecule type" value="Genomic_DNA"/>
</dbReference>
<dbReference type="Pfam" id="PF18974">
    <property type="entry name" value="DUF5710"/>
    <property type="match status" value="1"/>
</dbReference>
<dbReference type="Pfam" id="PF18818">
    <property type="entry name" value="MPTase-PolyVal"/>
    <property type="match status" value="1"/>
</dbReference>
<accession>A0A3D5N380</accession>
<dbReference type="CDD" id="cd01029">
    <property type="entry name" value="TOPRIM_primases"/>
    <property type="match status" value="1"/>
</dbReference>
<evidence type="ECO:0000259" key="3">
    <source>
        <dbReference type="Pfam" id="PF13362"/>
    </source>
</evidence>
<dbReference type="Pfam" id="PF08401">
    <property type="entry name" value="ArdcN"/>
    <property type="match status" value="1"/>
</dbReference>
<feature type="compositionally biased region" description="Polar residues" evidence="1">
    <location>
        <begin position="1081"/>
        <end position="1099"/>
    </location>
</feature>
<evidence type="ECO:0008006" key="8">
    <source>
        <dbReference type="Google" id="ProtNLM"/>
    </source>
</evidence>
<gene>
    <name evidence="6" type="ORF">DHR80_01270</name>
</gene>
<evidence type="ECO:0000256" key="1">
    <source>
        <dbReference type="SAM" id="MobiDB-lite"/>
    </source>
</evidence>
<dbReference type="InterPro" id="IPR041459">
    <property type="entry name" value="MPTase-PolyVal"/>
</dbReference>
<feature type="domain" description="Polyvalent protein metallopeptidase" evidence="4">
    <location>
        <begin position="190"/>
        <end position="314"/>
    </location>
</feature>
<feature type="domain" description="Toprim" evidence="3">
    <location>
        <begin position="955"/>
        <end position="1058"/>
    </location>
</feature>
<feature type="region of interest" description="Disordered" evidence="1">
    <location>
        <begin position="1077"/>
        <end position="1099"/>
    </location>
</feature>
<reference evidence="6 7" key="1">
    <citation type="journal article" date="2018" name="Nat. Biotechnol.">
        <title>A standardized bacterial taxonomy based on genome phylogeny substantially revises the tree of life.</title>
        <authorList>
            <person name="Parks D.H."/>
            <person name="Chuvochina M."/>
            <person name="Waite D.W."/>
            <person name="Rinke C."/>
            <person name="Skarshewski A."/>
            <person name="Chaumeil P.A."/>
            <person name="Hugenholtz P."/>
        </authorList>
    </citation>
    <scope>NUCLEOTIDE SEQUENCE [LARGE SCALE GENOMIC DNA]</scope>
    <source>
        <strain evidence="6">UBA9881</strain>
    </source>
</reference>
<evidence type="ECO:0000259" key="2">
    <source>
        <dbReference type="Pfam" id="PF08401"/>
    </source>
</evidence>
<evidence type="ECO:0000313" key="7">
    <source>
        <dbReference type="Proteomes" id="UP000264179"/>
    </source>
</evidence>
<evidence type="ECO:0000313" key="6">
    <source>
        <dbReference type="EMBL" id="HCW65845.1"/>
    </source>
</evidence>
<sequence length="1099" mass="123323">MSPKPWALSMNRRCLWMRHWTAILTARIRPPSRRCWAMVKKNFRDQVVDTLIDQIAAGTAPWQKPWEPDNVRVPAFNPATGKPYRGMNQIWLEAQGFADPRWTTYRQSQANGYQVRKGEKGTPIEYWQWSDRRPMTDNSGAPILNDDGKQRYQEVRLERPKVFHAVVFNGSQIDGLEPFIGQEPNFNPVERAEQVLSDLNVPIFHDQRDRAFYQTGADEIHMPPKGLFKGQYEYYATALHEGGHSTGHHSRLAREGGPFGSESYAREELRAEIASFMTTTELGLGHYPERHASYIEGWMTAIKEDRNVLFQAARDAEVIKTWIMEPEKRLELTPAKERQQAMAKDQPSVVGQTVNMAQHDKMAVEREEIVNHMFENHPHAHPTLWAIDIQDTLVLAGNRENKEQLSADQIKEGLKASDLSNDNLRRFLGQTAEAANWGSFASIVPGYDEEHHAFAQLAEQFQKIDWVADYAASPERRATGIAHRDETLSLMEGEALASPLHRELASALWDLDGPRPKAHVQKPEWHVPAEQRKDEHLNRLREPLEISLSNGPINQSIQNQQNDLTQRKAINDSAKPSTRNYKLDGMGDVQNFDSLGVAVRGLEGSRPFGMSNLSIVAGGRETTIIGNDWYNDGSNHRYTYLTPEVEKLHTAIRKQVTGLENGDMGIDVAEGSINTVLAARDEKEKKRSQEASAMVGSIKDAPDTTDAEKKRVYLSVPFREKNEAKALGAKWDRRDKAWFVHEGSDMKAFAKWQKKVEPSSDQKIDPQLEFSAACRENGLILDGPAEMDGKWHRVSVDGDAKGKTSGSYRGFLEGIPAGQIMNFKTASEPVKWVASGAKMDPAELEKVKAQSAARKAEQEQELRFQYRQTAKRAYATFQNAIEASNDHPYLKRKQVSGETLRIDREGNLIMPMMNEKGFIENVQTIKPDGTKRYLKDGKKSGLMHVIPGKKDKPWIIAEGYATAKSLNAATGFTAVVAMDGGNLAVVAEALHKQNPDRQHLIAADDDHKQVEKVGFNPGLNAADKAAGRSDASILKPPLSPEDKLQGLTDFNDLHVNRGFDEFRKDVGKQLADLGVSVGRGKSSQATPKKQLNQSNHMTV</sequence>
<name>A0A3D5N380_9PROT</name>
<evidence type="ECO:0000259" key="4">
    <source>
        <dbReference type="Pfam" id="PF18818"/>
    </source>
</evidence>
<evidence type="ECO:0000259" key="5">
    <source>
        <dbReference type="Pfam" id="PF18974"/>
    </source>
</evidence>